<dbReference type="Gene3D" id="3.30.70.100">
    <property type="match status" value="1"/>
</dbReference>
<dbReference type="Pfam" id="PF03992">
    <property type="entry name" value="ABM"/>
    <property type="match status" value="1"/>
</dbReference>
<gene>
    <name evidence="2" type="ORF">BLA18112_02257</name>
</gene>
<accession>A0A6P2UKS1</accession>
<sequence>MKGAGMAEIAVVALIVAKPGAEEKLRAQLEGIVEPTRNEAGALQYDLHRDLKEPARFVFVERWENEKALAAHARSAHILAYREAAANWIERSEIRVLSKLV</sequence>
<organism evidence="2 3">
    <name type="scientific">Burkholderia lata (strain ATCC 17760 / DSM 23089 / LMG 22485 / NCIMB 9086 / R18194 / 383)</name>
    <dbReference type="NCBI Taxonomy" id="482957"/>
    <lineage>
        <taxon>Bacteria</taxon>
        <taxon>Pseudomonadati</taxon>
        <taxon>Pseudomonadota</taxon>
        <taxon>Betaproteobacteria</taxon>
        <taxon>Burkholderiales</taxon>
        <taxon>Burkholderiaceae</taxon>
        <taxon>Burkholderia</taxon>
        <taxon>Burkholderia cepacia complex</taxon>
    </lineage>
</organism>
<dbReference type="InterPro" id="IPR007138">
    <property type="entry name" value="ABM_dom"/>
</dbReference>
<keyword evidence="2" id="KW-0503">Monooxygenase</keyword>
<evidence type="ECO:0000313" key="2">
    <source>
        <dbReference type="EMBL" id="VWC75617.1"/>
    </source>
</evidence>
<name>A0A6P2UKS1_BURL3</name>
<dbReference type="GO" id="GO:0005829">
    <property type="term" value="C:cytosol"/>
    <property type="evidence" value="ECO:0007669"/>
    <property type="project" value="TreeGrafter"/>
</dbReference>
<evidence type="ECO:0000313" key="3">
    <source>
        <dbReference type="Proteomes" id="UP000494274"/>
    </source>
</evidence>
<dbReference type="Proteomes" id="UP000494274">
    <property type="component" value="Unassembled WGS sequence"/>
</dbReference>
<keyword evidence="2" id="KW-0560">Oxidoreductase</keyword>
<proteinExistence type="predicted"/>
<dbReference type="PANTHER" id="PTHR33336">
    <property type="entry name" value="QUINOL MONOOXYGENASE YGIN-RELATED"/>
    <property type="match status" value="1"/>
</dbReference>
<dbReference type="InterPro" id="IPR050744">
    <property type="entry name" value="AI-2_Isomerase_LsrG"/>
</dbReference>
<dbReference type="AlphaFoldDB" id="A0A6P2UKS1"/>
<protein>
    <submittedName>
        <fullName evidence="2">Antibiotic biosynthesis monooxygenase</fullName>
    </submittedName>
</protein>
<dbReference type="SUPFAM" id="SSF54909">
    <property type="entry name" value="Dimeric alpha+beta barrel"/>
    <property type="match status" value="1"/>
</dbReference>
<dbReference type="PROSITE" id="PS51725">
    <property type="entry name" value="ABM"/>
    <property type="match status" value="1"/>
</dbReference>
<dbReference type="PANTHER" id="PTHR33336:SF3">
    <property type="entry name" value="ABM DOMAIN-CONTAINING PROTEIN"/>
    <property type="match status" value="1"/>
</dbReference>
<dbReference type="GO" id="GO:0004497">
    <property type="term" value="F:monooxygenase activity"/>
    <property type="evidence" value="ECO:0007669"/>
    <property type="project" value="UniProtKB-KW"/>
</dbReference>
<dbReference type="EMBL" id="CABVQI010000006">
    <property type="protein sequence ID" value="VWC75617.1"/>
    <property type="molecule type" value="Genomic_DNA"/>
</dbReference>
<dbReference type="InterPro" id="IPR011008">
    <property type="entry name" value="Dimeric_a/b-barrel"/>
</dbReference>
<feature type="domain" description="ABM" evidence="1">
    <location>
        <begin position="9"/>
        <end position="97"/>
    </location>
</feature>
<evidence type="ECO:0000259" key="1">
    <source>
        <dbReference type="PROSITE" id="PS51725"/>
    </source>
</evidence>
<reference evidence="2 3" key="1">
    <citation type="submission" date="2019-09" db="EMBL/GenBank/DDBJ databases">
        <authorList>
            <person name="Depoorter E."/>
        </authorList>
    </citation>
    <scope>NUCLEOTIDE SEQUENCE [LARGE SCALE GENOMIC DNA]</scope>
    <source>
        <strain evidence="2">R-18112</strain>
    </source>
</reference>